<dbReference type="GO" id="GO:0032993">
    <property type="term" value="C:protein-DNA complex"/>
    <property type="evidence" value="ECO:0007669"/>
    <property type="project" value="TreeGrafter"/>
</dbReference>
<dbReference type="EMBL" id="JAEHFV010000004">
    <property type="protein sequence ID" value="MBK0370328.1"/>
    <property type="molecule type" value="Genomic_DNA"/>
</dbReference>
<dbReference type="PROSITE" id="PS51755">
    <property type="entry name" value="OMPR_PHOB"/>
    <property type="match status" value="1"/>
</dbReference>
<evidence type="ECO:0000256" key="7">
    <source>
        <dbReference type="PROSITE-ProRule" id="PRU01091"/>
    </source>
</evidence>
<evidence type="ECO:0000256" key="4">
    <source>
        <dbReference type="ARBA" id="ARBA00023125"/>
    </source>
</evidence>
<dbReference type="PANTHER" id="PTHR48111">
    <property type="entry name" value="REGULATOR OF RPOS"/>
    <property type="match status" value="1"/>
</dbReference>
<feature type="domain" description="Response regulatory" evidence="8">
    <location>
        <begin position="2"/>
        <end position="116"/>
    </location>
</feature>
<sequence>MKLLIVEDEPNLLAILRKGFAENNYDVSVSLDGETALQMILTNTFDVVVLDVMLPKINGIEICRKLRAMKNFVPILLLTALGTSENIVNGLENGADDYLVKPFKFSELNARVMALARRAKIDQQSPDIIKIDDLEINAKTKTVYKNGNPIALTYKEFTLLHYLAKNSGTIVSRNQILDNVWDITFDMNTNVVDVYINYLRKKIDKPYNTKKIQTIKGFGYMIQSEHEH</sequence>
<evidence type="ECO:0000256" key="3">
    <source>
        <dbReference type="ARBA" id="ARBA00023015"/>
    </source>
</evidence>
<keyword evidence="3" id="KW-0805">Transcription regulation</keyword>
<dbReference type="InterPro" id="IPR039420">
    <property type="entry name" value="WalR-like"/>
</dbReference>
<evidence type="ECO:0000313" key="11">
    <source>
        <dbReference type="Proteomes" id="UP000609172"/>
    </source>
</evidence>
<evidence type="ECO:0000256" key="5">
    <source>
        <dbReference type="ARBA" id="ARBA00023163"/>
    </source>
</evidence>
<name>A0A934PNU0_9FLAO</name>
<proteinExistence type="predicted"/>
<dbReference type="RefSeq" id="WP_200106458.1">
    <property type="nucleotide sequence ID" value="NZ_JAEHFV010000004.1"/>
</dbReference>
<dbReference type="InterPro" id="IPR001789">
    <property type="entry name" value="Sig_transdc_resp-reg_receiver"/>
</dbReference>
<dbReference type="FunFam" id="1.10.10.10:FF:000005">
    <property type="entry name" value="Two-component system response regulator"/>
    <property type="match status" value="1"/>
</dbReference>
<evidence type="ECO:0000259" key="9">
    <source>
        <dbReference type="PROSITE" id="PS51755"/>
    </source>
</evidence>
<dbReference type="SMART" id="SM00448">
    <property type="entry name" value="REC"/>
    <property type="match status" value="1"/>
</dbReference>
<dbReference type="PANTHER" id="PTHR48111:SF22">
    <property type="entry name" value="REGULATOR OF RPOS"/>
    <property type="match status" value="1"/>
</dbReference>
<dbReference type="GO" id="GO:0006355">
    <property type="term" value="P:regulation of DNA-templated transcription"/>
    <property type="evidence" value="ECO:0007669"/>
    <property type="project" value="InterPro"/>
</dbReference>
<evidence type="ECO:0000256" key="1">
    <source>
        <dbReference type="ARBA" id="ARBA00022553"/>
    </source>
</evidence>
<dbReference type="GO" id="GO:0000156">
    <property type="term" value="F:phosphorelay response regulator activity"/>
    <property type="evidence" value="ECO:0007669"/>
    <property type="project" value="TreeGrafter"/>
</dbReference>
<dbReference type="GO" id="GO:0000976">
    <property type="term" value="F:transcription cis-regulatory region binding"/>
    <property type="evidence" value="ECO:0007669"/>
    <property type="project" value="TreeGrafter"/>
</dbReference>
<dbReference type="Proteomes" id="UP000609172">
    <property type="component" value="Unassembled WGS sequence"/>
</dbReference>
<reference evidence="10" key="1">
    <citation type="submission" date="2020-12" db="EMBL/GenBank/DDBJ databases">
        <title>Bacterial novel species Flavobacterium sp. SE-1-e isolated from soil.</title>
        <authorList>
            <person name="Jung H.-Y."/>
        </authorList>
    </citation>
    <scope>NUCLEOTIDE SEQUENCE</scope>
    <source>
        <strain evidence="10">SE-1-e</strain>
    </source>
</reference>
<keyword evidence="2" id="KW-0902">Two-component regulatory system</keyword>
<feature type="DNA-binding region" description="OmpR/PhoB-type" evidence="7">
    <location>
        <begin position="126"/>
        <end position="224"/>
    </location>
</feature>
<keyword evidence="5" id="KW-0804">Transcription</keyword>
<dbReference type="Pfam" id="PF00072">
    <property type="entry name" value="Response_reg"/>
    <property type="match status" value="1"/>
</dbReference>
<evidence type="ECO:0000256" key="6">
    <source>
        <dbReference type="PROSITE-ProRule" id="PRU00169"/>
    </source>
</evidence>
<dbReference type="PROSITE" id="PS50110">
    <property type="entry name" value="RESPONSE_REGULATORY"/>
    <property type="match status" value="1"/>
</dbReference>
<keyword evidence="11" id="KW-1185">Reference proteome</keyword>
<dbReference type="Gene3D" id="3.40.50.2300">
    <property type="match status" value="1"/>
</dbReference>
<dbReference type="InterPro" id="IPR001867">
    <property type="entry name" value="OmpR/PhoB-type_DNA-bd"/>
</dbReference>
<dbReference type="GO" id="GO:0005829">
    <property type="term" value="C:cytosol"/>
    <property type="evidence" value="ECO:0007669"/>
    <property type="project" value="TreeGrafter"/>
</dbReference>
<accession>A0A934PNU0</accession>
<dbReference type="SUPFAM" id="SSF52172">
    <property type="entry name" value="CheY-like"/>
    <property type="match status" value="1"/>
</dbReference>
<evidence type="ECO:0000256" key="2">
    <source>
        <dbReference type="ARBA" id="ARBA00023012"/>
    </source>
</evidence>
<dbReference type="Gene3D" id="1.10.10.10">
    <property type="entry name" value="Winged helix-like DNA-binding domain superfamily/Winged helix DNA-binding domain"/>
    <property type="match status" value="1"/>
</dbReference>
<dbReference type="InterPro" id="IPR036388">
    <property type="entry name" value="WH-like_DNA-bd_sf"/>
</dbReference>
<comment type="caution">
    <text evidence="10">The sequence shown here is derived from an EMBL/GenBank/DDBJ whole genome shotgun (WGS) entry which is preliminary data.</text>
</comment>
<dbReference type="AlphaFoldDB" id="A0A934PNU0"/>
<evidence type="ECO:0000313" key="10">
    <source>
        <dbReference type="EMBL" id="MBK0370328.1"/>
    </source>
</evidence>
<dbReference type="CDD" id="cd19935">
    <property type="entry name" value="REC_OmpR_CusR-like"/>
    <property type="match status" value="1"/>
</dbReference>
<keyword evidence="1 6" id="KW-0597">Phosphoprotein</keyword>
<dbReference type="InterPro" id="IPR011006">
    <property type="entry name" value="CheY-like_superfamily"/>
</dbReference>
<organism evidence="10 11">
    <name type="scientific">Flavobacterium agrisoli</name>
    <dbReference type="NCBI Taxonomy" id="2793066"/>
    <lineage>
        <taxon>Bacteria</taxon>
        <taxon>Pseudomonadati</taxon>
        <taxon>Bacteroidota</taxon>
        <taxon>Flavobacteriia</taxon>
        <taxon>Flavobacteriales</taxon>
        <taxon>Flavobacteriaceae</taxon>
        <taxon>Flavobacterium</taxon>
    </lineage>
</organism>
<dbReference type="Gene3D" id="6.10.250.690">
    <property type="match status" value="1"/>
</dbReference>
<protein>
    <submittedName>
        <fullName evidence="10">Response regulator transcription factor</fullName>
    </submittedName>
</protein>
<dbReference type="Pfam" id="PF00486">
    <property type="entry name" value="Trans_reg_C"/>
    <property type="match status" value="1"/>
</dbReference>
<dbReference type="SMART" id="SM00862">
    <property type="entry name" value="Trans_reg_C"/>
    <property type="match status" value="1"/>
</dbReference>
<feature type="modified residue" description="4-aspartylphosphate" evidence="6">
    <location>
        <position position="51"/>
    </location>
</feature>
<feature type="domain" description="OmpR/PhoB-type" evidence="9">
    <location>
        <begin position="126"/>
        <end position="224"/>
    </location>
</feature>
<dbReference type="CDD" id="cd00383">
    <property type="entry name" value="trans_reg_C"/>
    <property type="match status" value="1"/>
</dbReference>
<dbReference type="FunFam" id="3.40.50.2300:FF:000001">
    <property type="entry name" value="DNA-binding response regulator PhoB"/>
    <property type="match status" value="1"/>
</dbReference>
<keyword evidence="4 7" id="KW-0238">DNA-binding</keyword>
<evidence type="ECO:0000259" key="8">
    <source>
        <dbReference type="PROSITE" id="PS50110"/>
    </source>
</evidence>
<gene>
    <name evidence="10" type="ORF">I5M07_10815</name>
</gene>